<dbReference type="Proteomes" id="UP000175669">
    <property type="component" value="Unassembled WGS sequence"/>
</dbReference>
<accession>A0A1E8CHX6</accession>
<dbReference type="Gene3D" id="3.30.300.30">
    <property type="match status" value="1"/>
</dbReference>
<dbReference type="FunFam" id="3.40.50.12780:FF:000013">
    <property type="entry name" value="Long-chain-fatty-acid--AMP ligase FadD32"/>
    <property type="match status" value="1"/>
</dbReference>
<dbReference type="SUPFAM" id="SSF56801">
    <property type="entry name" value="Acetyl-CoA synthetase-like"/>
    <property type="match status" value="1"/>
</dbReference>
<dbReference type="InterPro" id="IPR045851">
    <property type="entry name" value="AMP-bd_C_sf"/>
</dbReference>
<name>A0A1E8CHX6_9GAMM</name>
<proteinExistence type="inferred from homology"/>
<evidence type="ECO:0000256" key="1">
    <source>
        <dbReference type="ARBA" id="ARBA00006432"/>
    </source>
</evidence>
<protein>
    <recommendedName>
        <fullName evidence="2">AMP-dependent synthetase/ligase domain-containing protein</fullName>
    </recommendedName>
</protein>
<keyword evidence="4" id="KW-1185">Reference proteome</keyword>
<dbReference type="PANTHER" id="PTHR22754">
    <property type="entry name" value="DISCO-INTERACTING PROTEIN 2 DIP2 -RELATED"/>
    <property type="match status" value="1"/>
</dbReference>
<evidence type="ECO:0000313" key="3">
    <source>
        <dbReference type="EMBL" id="OFE12056.1"/>
    </source>
</evidence>
<comment type="similarity">
    <text evidence="1">Belongs to the ATP-dependent AMP-binding enzyme family.</text>
</comment>
<dbReference type="InterPro" id="IPR042099">
    <property type="entry name" value="ANL_N_sf"/>
</dbReference>
<dbReference type="PROSITE" id="PS00455">
    <property type="entry name" value="AMP_BINDING"/>
    <property type="match status" value="1"/>
</dbReference>
<dbReference type="Gene3D" id="3.40.50.12780">
    <property type="entry name" value="N-terminal domain of ligase-like"/>
    <property type="match status" value="1"/>
</dbReference>
<evidence type="ECO:0000313" key="4">
    <source>
        <dbReference type="Proteomes" id="UP000175669"/>
    </source>
</evidence>
<dbReference type="GO" id="GO:0071766">
    <property type="term" value="P:Actinobacterium-type cell wall biogenesis"/>
    <property type="evidence" value="ECO:0007669"/>
    <property type="project" value="UniProtKB-ARBA"/>
</dbReference>
<evidence type="ECO:0000259" key="2">
    <source>
        <dbReference type="Pfam" id="PF00501"/>
    </source>
</evidence>
<dbReference type="EMBL" id="MASR01000001">
    <property type="protein sequence ID" value="OFE12056.1"/>
    <property type="molecule type" value="Genomic_DNA"/>
</dbReference>
<dbReference type="InterPro" id="IPR020845">
    <property type="entry name" value="AMP-binding_CS"/>
</dbReference>
<dbReference type="InterPro" id="IPR000873">
    <property type="entry name" value="AMP-dep_synth/lig_dom"/>
</dbReference>
<comment type="caution">
    <text evidence="3">The sequence shown here is derived from an EMBL/GenBank/DDBJ whole genome shotgun (WGS) entry which is preliminary data.</text>
</comment>
<dbReference type="OrthoDB" id="9757559at2"/>
<gene>
    <name evidence="3" type="ORF">PHACT_02000</name>
</gene>
<feature type="domain" description="AMP-dependent synthetase/ligase" evidence="2">
    <location>
        <begin position="24"/>
        <end position="381"/>
    </location>
</feature>
<sequence length="546" mass="60176">MDGTLLDLLENRAVIDANRPVYSFLDRNSKIISTLSFRDVYEQAIMFAAVLQSKQCAGRPVLLYCPHGPTFIVAFFACIAAGAWPVPITRARNGLDRLISACNAFAVVTTSRRAGILPEAMTSSGVQVLLVDEIRSRGEIYKRPTFSGSDTAFIQYTSGSTSSPKGIVISHDNVMHNAAQIQKAFTCNENDIGVSWLPFHHDMGLIGHVIEPLYAGLHNYFISPVDFLANPVRWLRAMSQFGGTLSGGPDFAFELAAARISEHELADLSLKKWRLAYCGAEKIRPESLRKFAQKFSTIAFEPASFFPCYGLAESTLFVSGQHGISIQSPVQAENISASVCLGRPEPDTSIIIVNRNTGRKVAEGEIGEVCISSPSVASSYYGDSVASRKTFNRIREYGKYYCRTGDRGFIRNRKLFLLGRYKTVIKRRGRSIHAEDIEAEMKRELSAQIISRCVAFETNEPDSGGLVVILERAKKSTTKGECENSLSDQKLASRATAVVVAAIDVVPDDVCVLPANTLPLTSSGKIRRHLCPDIYLTRVKQVRRKR</sequence>
<dbReference type="GO" id="GO:0005886">
    <property type="term" value="C:plasma membrane"/>
    <property type="evidence" value="ECO:0007669"/>
    <property type="project" value="TreeGrafter"/>
</dbReference>
<dbReference type="Pfam" id="PF00501">
    <property type="entry name" value="AMP-binding"/>
    <property type="match status" value="1"/>
</dbReference>
<dbReference type="RefSeq" id="WP_070115680.1">
    <property type="nucleotide sequence ID" value="NZ_MASR01000001.1"/>
</dbReference>
<dbReference type="STRING" id="1524254.PHACT_02000"/>
<dbReference type="PANTHER" id="PTHR22754:SF32">
    <property type="entry name" value="DISCO-INTERACTING PROTEIN 2"/>
    <property type="match status" value="1"/>
</dbReference>
<dbReference type="GO" id="GO:0070566">
    <property type="term" value="F:adenylyltransferase activity"/>
    <property type="evidence" value="ECO:0007669"/>
    <property type="project" value="TreeGrafter"/>
</dbReference>
<dbReference type="AlphaFoldDB" id="A0A1E8CHX6"/>
<organism evidence="3 4">
    <name type="scientific">Pseudohongiella acticola</name>
    <dbReference type="NCBI Taxonomy" id="1524254"/>
    <lineage>
        <taxon>Bacteria</taxon>
        <taxon>Pseudomonadati</taxon>
        <taxon>Pseudomonadota</taxon>
        <taxon>Gammaproteobacteria</taxon>
        <taxon>Pseudomonadales</taxon>
        <taxon>Pseudohongiellaceae</taxon>
        <taxon>Pseudohongiella</taxon>
    </lineage>
</organism>
<reference evidence="4" key="1">
    <citation type="submission" date="2016-07" db="EMBL/GenBank/DDBJ databases">
        <authorList>
            <person name="Florea S."/>
            <person name="Webb J.S."/>
            <person name="Jaromczyk J."/>
            <person name="Schardl C.L."/>
        </authorList>
    </citation>
    <scope>NUCLEOTIDE SEQUENCE [LARGE SCALE GENOMIC DNA]</scope>
    <source>
        <strain evidence="4">KCTC 42131</strain>
    </source>
</reference>
<dbReference type="GO" id="GO:0006633">
    <property type="term" value="P:fatty acid biosynthetic process"/>
    <property type="evidence" value="ECO:0007669"/>
    <property type="project" value="TreeGrafter"/>
</dbReference>